<dbReference type="GO" id="GO:0005634">
    <property type="term" value="C:nucleus"/>
    <property type="evidence" value="ECO:0007669"/>
    <property type="project" value="UniProtKB-SubCell"/>
</dbReference>
<evidence type="ECO:0000256" key="2">
    <source>
        <dbReference type="ARBA" id="ARBA00007306"/>
    </source>
</evidence>
<feature type="region of interest" description="Disordered" evidence="11">
    <location>
        <begin position="450"/>
        <end position="474"/>
    </location>
</feature>
<feature type="repeat" description="WD" evidence="9">
    <location>
        <begin position="21"/>
        <end position="46"/>
    </location>
</feature>
<dbReference type="InterPro" id="IPR015943">
    <property type="entry name" value="WD40/YVTN_repeat-like_dom_sf"/>
</dbReference>
<dbReference type="Proteomes" id="UP000245699">
    <property type="component" value="Unassembled WGS sequence"/>
</dbReference>
<dbReference type="GO" id="GO:0000785">
    <property type="term" value="C:chromatin"/>
    <property type="evidence" value="ECO:0007669"/>
    <property type="project" value="TreeGrafter"/>
</dbReference>
<evidence type="ECO:0000256" key="9">
    <source>
        <dbReference type="PROSITE-ProRule" id="PRU00221"/>
    </source>
</evidence>
<evidence type="ECO:0000313" key="14">
    <source>
        <dbReference type="EMBL" id="PVU98278.1"/>
    </source>
</evidence>
<dbReference type="InterPro" id="IPR031120">
    <property type="entry name" value="HIR1-like"/>
</dbReference>
<protein>
    <recommendedName>
        <fullName evidence="10">Protein HIR</fullName>
    </recommendedName>
</protein>
<proteinExistence type="inferred from homology"/>
<reference evidence="14 15" key="1">
    <citation type="journal article" date="2018" name="MBio">
        <title>Comparative Genomics Reveals the Core Gene Toolbox for the Fungus-Insect Symbiosis.</title>
        <authorList>
            <person name="Wang Y."/>
            <person name="Stata M."/>
            <person name="Wang W."/>
            <person name="Stajich J.E."/>
            <person name="White M.M."/>
            <person name="Moncalvo J.M."/>
        </authorList>
    </citation>
    <scope>NUCLEOTIDE SEQUENCE [LARGE SCALE GENOMIC DNA]</scope>
    <source>
        <strain evidence="14 15">AUS-77-4</strain>
    </source>
</reference>
<dbReference type="GO" id="GO:0000417">
    <property type="term" value="C:HIR complex"/>
    <property type="evidence" value="ECO:0007669"/>
    <property type="project" value="TreeGrafter"/>
</dbReference>
<keyword evidence="10" id="KW-0678">Repressor</keyword>
<evidence type="ECO:0000256" key="6">
    <source>
        <dbReference type="ARBA" id="ARBA00023015"/>
    </source>
</evidence>
<keyword evidence="5 10" id="KW-0156">Chromatin regulator</keyword>
<evidence type="ECO:0000256" key="3">
    <source>
        <dbReference type="ARBA" id="ARBA00022574"/>
    </source>
</evidence>
<dbReference type="GO" id="GO:0006338">
    <property type="term" value="P:chromatin remodeling"/>
    <property type="evidence" value="ECO:0007669"/>
    <property type="project" value="InterPro"/>
</dbReference>
<evidence type="ECO:0000256" key="7">
    <source>
        <dbReference type="ARBA" id="ARBA00023163"/>
    </source>
</evidence>
<dbReference type="Pfam" id="PF24105">
    <property type="entry name" value="Beta-prop_CAF1B_HIR1"/>
    <property type="match status" value="1"/>
</dbReference>
<dbReference type="PANTHER" id="PTHR13831:SF0">
    <property type="entry name" value="PROTEIN HIRA"/>
    <property type="match status" value="1"/>
</dbReference>
<evidence type="ECO:0000256" key="4">
    <source>
        <dbReference type="ARBA" id="ARBA00022737"/>
    </source>
</evidence>
<dbReference type="PROSITE" id="PS50082">
    <property type="entry name" value="WD_REPEATS_2"/>
    <property type="match status" value="4"/>
</dbReference>
<dbReference type="STRING" id="61424.A0A2T9Z100"/>
<organism evidence="14 15">
    <name type="scientific">Furculomyces boomerangus</name>
    <dbReference type="NCBI Taxonomy" id="61424"/>
    <lineage>
        <taxon>Eukaryota</taxon>
        <taxon>Fungi</taxon>
        <taxon>Fungi incertae sedis</taxon>
        <taxon>Zoopagomycota</taxon>
        <taxon>Kickxellomycotina</taxon>
        <taxon>Harpellomycetes</taxon>
        <taxon>Harpellales</taxon>
        <taxon>Harpellaceae</taxon>
        <taxon>Furculomyces</taxon>
    </lineage>
</organism>
<keyword evidence="8 10" id="KW-0539">Nucleus</keyword>
<comment type="similarity">
    <text evidence="2 10">Belongs to the WD repeat HIR1 family.</text>
</comment>
<feature type="repeat" description="WD" evidence="9">
    <location>
        <begin position="178"/>
        <end position="219"/>
    </location>
</feature>
<dbReference type="InterPro" id="IPR019015">
    <property type="entry name" value="HIRA_B_motif"/>
</dbReference>
<dbReference type="CDD" id="cd00200">
    <property type="entry name" value="WD40"/>
    <property type="match status" value="1"/>
</dbReference>
<evidence type="ECO:0000256" key="11">
    <source>
        <dbReference type="SAM" id="MobiDB-lite"/>
    </source>
</evidence>
<dbReference type="InterPro" id="IPR011494">
    <property type="entry name" value="HIRA-like_C"/>
</dbReference>
<feature type="compositionally biased region" description="Polar residues" evidence="11">
    <location>
        <begin position="612"/>
        <end position="632"/>
    </location>
</feature>
<keyword evidence="6 10" id="KW-0805">Transcription regulation</keyword>
<dbReference type="Gene3D" id="2.130.10.10">
    <property type="entry name" value="YVTN repeat-like/Quinoprotein amine dehydrogenase"/>
    <property type="match status" value="4"/>
</dbReference>
<dbReference type="EMBL" id="MBFT01000086">
    <property type="protein sequence ID" value="PVU98278.1"/>
    <property type="molecule type" value="Genomic_DNA"/>
</dbReference>
<evidence type="ECO:0000256" key="10">
    <source>
        <dbReference type="RuleBase" id="RU364014"/>
    </source>
</evidence>
<dbReference type="Pfam" id="PF07569">
    <property type="entry name" value="Hira"/>
    <property type="match status" value="1"/>
</dbReference>
<dbReference type="PROSITE" id="PS50294">
    <property type="entry name" value="WD_REPEATS_REGION"/>
    <property type="match status" value="4"/>
</dbReference>
<evidence type="ECO:0000256" key="1">
    <source>
        <dbReference type="ARBA" id="ARBA00004123"/>
    </source>
</evidence>
<dbReference type="InterPro" id="IPR036322">
    <property type="entry name" value="WD40_repeat_dom_sf"/>
</dbReference>
<dbReference type="OrthoDB" id="1741719at2759"/>
<comment type="subcellular location">
    <subcellularLocation>
        <location evidence="1 10">Nucleus</location>
    </subcellularLocation>
</comment>
<dbReference type="Pfam" id="PF09453">
    <property type="entry name" value="HIRA_B"/>
    <property type="match status" value="1"/>
</dbReference>
<keyword evidence="15" id="KW-1185">Reference proteome</keyword>
<accession>A0A2T9Z100</accession>
<keyword evidence="7 10" id="KW-0804">Transcription</keyword>
<dbReference type="GO" id="GO:0006351">
    <property type="term" value="P:DNA-templated transcription"/>
    <property type="evidence" value="ECO:0007669"/>
    <property type="project" value="InterPro"/>
</dbReference>
<feature type="repeat" description="WD" evidence="9">
    <location>
        <begin position="136"/>
        <end position="177"/>
    </location>
</feature>
<feature type="region of interest" description="Disordered" evidence="11">
    <location>
        <begin position="592"/>
        <end position="632"/>
    </location>
</feature>
<evidence type="ECO:0000313" key="15">
    <source>
        <dbReference type="Proteomes" id="UP000245699"/>
    </source>
</evidence>
<dbReference type="AlphaFoldDB" id="A0A2T9Z100"/>
<dbReference type="GO" id="GO:0031491">
    <property type="term" value="F:nucleosome binding"/>
    <property type="evidence" value="ECO:0007669"/>
    <property type="project" value="TreeGrafter"/>
</dbReference>
<keyword evidence="3 9" id="KW-0853">WD repeat</keyword>
<evidence type="ECO:0000256" key="5">
    <source>
        <dbReference type="ARBA" id="ARBA00022853"/>
    </source>
</evidence>
<keyword evidence="4 10" id="KW-0677">Repeat</keyword>
<gene>
    <name evidence="14" type="ORF">BB559_001696</name>
</gene>
<dbReference type="InterPro" id="IPR055410">
    <property type="entry name" value="Beta-prop_CAF1B_HIR1"/>
</dbReference>
<dbReference type="SUPFAM" id="SSF50978">
    <property type="entry name" value="WD40 repeat-like"/>
    <property type="match status" value="2"/>
</dbReference>
<sequence>MHVIKPDWIRHDADKKKLTAIFSVDFNPNGDRLATAGMDNKIRLWSTIPILNIESAEKNNDNKLLAILTSHTGAVLCVRFSNGDGKRLVSGADDMVILIWEQDLDTELGFQNMLMEKNKDFCDLNTSEQWRPTRRLTGHESDVVDVSWSPQNKYLASCGLDNQIFIWDGQTFEKLNKISGHTQFVKGLAFDPTGELLASQSDDRTMKIWRTSDWSLEKSIDEPFTNSPFSTYFRRPSWAPDGAGIVAVNAVSGSTPVASVITRGSWRSDLALVGHRSAIEAVRFNSKIFKRKILDEQRDKDEANKTASEGKDGRSIPATKKYITLCAAGSQDRSVSIWMGSQPMPLAVVDGLFTGNIMDLSWCNLITPNDPSSSYVSILSVCSYDGTVAILIFREEDIGGILTTNREQQLLIDKNSSRLGSSNIIIDSPRSRQLKRQQKEWGIDEVYTIDSDSSEETDNQEIPKNNDAEVSAKQPKIQRLAENTEQLVLESTVGEKKDFSEFTNDSSSSVLVVKNNMVAAENSVVVVPQKKAGDDEHLSKSGAVSENISDNENMVNSAKNDNMNGKVNTETTKQQVITRTSTGKKRVAPTFLRSLGGGSIPTKKQEHPPSGPSSRTDNMNTGTNRDLSSQNMDTDGADYFIPGGTSVSNKLVNEYANISFSAASVIEALGYIGKQLNDLKKMQKDSGSSGFGVYSGKGIIDNVYSEFESNSNAISARVLRNDQRMSGKNRLSKISFGSKDKDTRWCIYLSDSVSCLSFGENLIAASCYDNSVHLFSLSGSRMCPPLMMDSPACILGTEGKYCYVVTSNCLVSVWDTARLECIIQGVSLSSLIESKVDDGYQNSKATETQEELSITKISVTESGMPIVVVSSGCCYVYSKKMKTWMRISNPEEHFASKINQFPHNKLFKESLSDFVFDRKEYRNSRNGEGSVDTEMDGNMLGFTTENEVKSRLLYTNQLSGYVQWSSFLNKEESSAQIENGKSHEVLNGDGFPFTVEEISKKYGRDAIDNITGSHIESQLLSSIALESKNELVYWLKLHAQWLSKHGTTEKVSDLFSSLLGPQVPNKEITQKGFNEINLTNNGNLGGWNPFLCGISKRNLLKLILPIVASQRRHQRITQEYSIILNELIDS</sequence>
<dbReference type="SMART" id="SM00320">
    <property type="entry name" value="WD40"/>
    <property type="match status" value="6"/>
</dbReference>
<evidence type="ECO:0000256" key="8">
    <source>
        <dbReference type="ARBA" id="ARBA00023242"/>
    </source>
</evidence>
<name>A0A2T9Z100_9FUNG</name>
<dbReference type="GO" id="GO:0006355">
    <property type="term" value="P:regulation of DNA-templated transcription"/>
    <property type="evidence" value="ECO:0007669"/>
    <property type="project" value="InterPro"/>
</dbReference>
<dbReference type="PANTHER" id="PTHR13831">
    <property type="entry name" value="MEMBER OF THE HIR1 FAMILY OF WD-REPEAT PROTEINS"/>
    <property type="match status" value="1"/>
</dbReference>
<feature type="domain" description="Protein HIRA-like C-terminal" evidence="12">
    <location>
        <begin position="779"/>
        <end position="1058"/>
    </location>
</feature>
<comment type="function">
    <text evidence="10">Required for replication-independent chromatin assembly and for the periodic repression of histone gene transcription during the cell cycle.</text>
</comment>
<evidence type="ECO:0000259" key="12">
    <source>
        <dbReference type="Pfam" id="PF07569"/>
    </source>
</evidence>
<dbReference type="InterPro" id="IPR001680">
    <property type="entry name" value="WD40_rpt"/>
</dbReference>
<feature type="domain" description="CAF1B/HIR1 beta-propeller" evidence="13">
    <location>
        <begin position="20"/>
        <end position="397"/>
    </location>
</feature>
<feature type="repeat" description="WD" evidence="9">
    <location>
        <begin position="68"/>
        <end position="101"/>
    </location>
</feature>
<comment type="caution">
    <text evidence="14">The sequence shown here is derived from an EMBL/GenBank/DDBJ whole genome shotgun (WGS) entry which is preliminary data.</text>
</comment>
<evidence type="ECO:0000259" key="13">
    <source>
        <dbReference type="Pfam" id="PF24105"/>
    </source>
</evidence>